<dbReference type="KEGG" id="ccp:CHC_T00003263001"/>
<evidence type="ECO:0000313" key="3">
    <source>
        <dbReference type="Proteomes" id="UP000012073"/>
    </source>
</evidence>
<keyword evidence="3" id="KW-1185">Reference proteome</keyword>
<dbReference type="RefSeq" id="XP_005714432.1">
    <property type="nucleotide sequence ID" value="XM_005714375.1"/>
</dbReference>
<evidence type="ECO:0000313" key="2">
    <source>
        <dbReference type="EMBL" id="CDF34613.1"/>
    </source>
</evidence>
<gene>
    <name evidence="2" type="ORF">CHC_T00003263001</name>
</gene>
<name>R7QA19_CHOCR</name>
<sequence>MLRGLVRIDGGVHAVGLLTTRDADTQGVEEAEDAAAEEVDQNDAQVIREGQEEGGAVAAARIQHALDAYRLYQAGEDENDCREKHARSASSEGHGVRVVGRLHDGRERGRGGLMRTGF</sequence>
<dbReference type="EMBL" id="HG001703">
    <property type="protein sequence ID" value="CDF34613.1"/>
    <property type="molecule type" value="Genomic_DNA"/>
</dbReference>
<accession>R7QA19</accession>
<dbReference type="AlphaFoldDB" id="R7QA19"/>
<dbReference type="Gramene" id="CDF34613">
    <property type="protein sequence ID" value="CDF34613"/>
    <property type="gene ID" value="CHC_T00003263001"/>
</dbReference>
<dbReference type="Proteomes" id="UP000012073">
    <property type="component" value="Unassembled WGS sequence"/>
</dbReference>
<dbReference type="GeneID" id="17322178"/>
<organism evidence="2 3">
    <name type="scientific">Chondrus crispus</name>
    <name type="common">Carrageen Irish moss</name>
    <name type="synonym">Polymorpha crispa</name>
    <dbReference type="NCBI Taxonomy" id="2769"/>
    <lineage>
        <taxon>Eukaryota</taxon>
        <taxon>Rhodophyta</taxon>
        <taxon>Florideophyceae</taxon>
        <taxon>Rhodymeniophycidae</taxon>
        <taxon>Gigartinales</taxon>
        <taxon>Gigartinaceae</taxon>
        <taxon>Chondrus</taxon>
    </lineage>
</organism>
<feature type="compositionally biased region" description="Basic and acidic residues" evidence="1">
    <location>
        <begin position="101"/>
        <end position="110"/>
    </location>
</feature>
<reference evidence="3" key="1">
    <citation type="journal article" date="2013" name="Proc. Natl. Acad. Sci. U.S.A.">
        <title>Genome structure and metabolic features in the red seaweed Chondrus crispus shed light on evolution of the Archaeplastida.</title>
        <authorList>
            <person name="Collen J."/>
            <person name="Porcel B."/>
            <person name="Carre W."/>
            <person name="Ball S.G."/>
            <person name="Chaparro C."/>
            <person name="Tonon T."/>
            <person name="Barbeyron T."/>
            <person name="Michel G."/>
            <person name="Noel B."/>
            <person name="Valentin K."/>
            <person name="Elias M."/>
            <person name="Artiguenave F."/>
            <person name="Arun A."/>
            <person name="Aury J.M."/>
            <person name="Barbosa-Neto J.F."/>
            <person name="Bothwell J.H."/>
            <person name="Bouget F.Y."/>
            <person name="Brillet L."/>
            <person name="Cabello-Hurtado F."/>
            <person name="Capella-Gutierrez S."/>
            <person name="Charrier B."/>
            <person name="Cladiere L."/>
            <person name="Cock J.M."/>
            <person name="Coelho S.M."/>
            <person name="Colleoni C."/>
            <person name="Czjzek M."/>
            <person name="Da Silva C."/>
            <person name="Delage L."/>
            <person name="Denoeud F."/>
            <person name="Deschamps P."/>
            <person name="Dittami S.M."/>
            <person name="Gabaldon T."/>
            <person name="Gachon C.M."/>
            <person name="Groisillier A."/>
            <person name="Herve C."/>
            <person name="Jabbari K."/>
            <person name="Katinka M."/>
            <person name="Kloareg B."/>
            <person name="Kowalczyk N."/>
            <person name="Labadie K."/>
            <person name="Leblanc C."/>
            <person name="Lopez P.J."/>
            <person name="McLachlan D.H."/>
            <person name="Meslet-Cladiere L."/>
            <person name="Moustafa A."/>
            <person name="Nehr Z."/>
            <person name="Nyvall Collen P."/>
            <person name="Panaud O."/>
            <person name="Partensky F."/>
            <person name="Poulain J."/>
            <person name="Rensing S.A."/>
            <person name="Rousvoal S."/>
            <person name="Samson G."/>
            <person name="Symeonidi A."/>
            <person name="Weissenbach J."/>
            <person name="Zambounis A."/>
            <person name="Wincker P."/>
            <person name="Boyen C."/>
        </authorList>
    </citation>
    <scope>NUCLEOTIDE SEQUENCE [LARGE SCALE GENOMIC DNA]</scope>
    <source>
        <strain evidence="3">cv. Stackhouse</strain>
    </source>
</reference>
<evidence type="ECO:0000256" key="1">
    <source>
        <dbReference type="SAM" id="MobiDB-lite"/>
    </source>
</evidence>
<proteinExistence type="predicted"/>
<feature type="region of interest" description="Disordered" evidence="1">
    <location>
        <begin position="86"/>
        <end position="118"/>
    </location>
</feature>
<protein>
    <submittedName>
        <fullName evidence="2">Uncharacterized protein</fullName>
    </submittedName>
</protein>